<keyword evidence="3" id="KW-1185">Reference proteome</keyword>
<gene>
    <name evidence="2" type="primary">80</name>
    <name evidence="2" type="ORF">PBI_HOWE_80</name>
</gene>
<feature type="compositionally biased region" description="Basic and acidic residues" evidence="1">
    <location>
        <begin position="57"/>
        <end position="67"/>
    </location>
</feature>
<feature type="region of interest" description="Disordered" evidence="1">
    <location>
        <begin position="1"/>
        <end position="20"/>
    </location>
</feature>
<reference evidence="2 3" key="1">
    <citation type="submission" date="2015-12" db="EMBL/GenBank/DDBJ databases">
        <authorList>
            <person name="Pope W.H."/>
            <person name="Montgomery M.T."/>
            <person name="Garlena R.A."/>
            <person name="Russell D.A."/>
            <person name="Jacobs-Sera D."/>
            <person name="Hendrix R.W."/>
            <person name="Hatfull G.F."/>
        </authorList>
    </citation>
    <scope>NUCLEOTIDE SEQUENCE [LARGE SCALE GENOMIC DNA]</scope>
</reference>
<evidence type="ECO:0008006" key="4">
    <source>
        <dbReference type="Google" id="ProtNLM"/>
    </source>
</evidence>
<dbReference type="Proteomes" id="UP000221715">
    <property type="component" value="Genome"/>
</dbReference>
<feature type="region of interest" description="Disordered" evidence="1">
    <location>
        <begin position="43"/>
        <end position="67"/>
    </location>
</feature>
<accession>A0A0U4JUD2</accession>
<name>A0A0U4JUD2_9CAUD</name>
<protein>
    <recommendedName>
        <fullName evidence="4">HNH endonuclease</fullName>
    </recommendedName>
</protein>
<feature type="region of interest" description="Disordered" evidence="1">
    <location>
        <begin position="81"/>
        <end position="118"/>
    </location>
</feature>
<feature type="compositionally biased region" description="Polar residues" evidence="1">
    <location>
        <begin position="1"/>
        <end position="12"/>
    </location>
</feature>
<dbReference type="GeneID" id="77930795"/>
<dbReference type="KEGG" id="vg:77930795"/>
<evidence type="ECO:0000313" key="2">
    <source>
        <dbReference type="EMBL" id="ALY07714.1"/>
    </source>
</evidence>
<evidence type="ECO:0000256" key="1">
    <source>
        <dbReference type="SAM" id="MobiDB-lite"/>
    </source>
</evidence>
<dbReference type="RefSeq" id="YP_010654941.1">
    <property type="nucleotide sequence ID" value="NC_070817.1"/>
</dbReference>
<organism evidence="2 3">
    <name type="scientific">Gordonia phage Howe</name>
    <dbReference type="NCBI Taxonomy" id="1777061"/>
    <lineage>
        <taxon>Viruses</taxon>
        <taxon>Duplodnaviria</taxon>
        <taxon>Heunggongvirae</taxon>
        <taxon>Uroviricota</taxon>
        <taxon>Caudoviricetes</taxon>
        <taxon>Howevirus</taxon>
        <taxon>Howevirus howe</taxon>
    </lineage>
</organism>
<feature type="compositionally biased region" description="Basic and acidic residues" evidence="1">
    <location>
        <begin position="81"/>
        <end position="100"/>
    </location>
</feature>
<sequence length="118" mass="13419">MPTAKQRNTTQRGLGWNHQKQRVRLLNKHTDRTPCWWCGEPMYRDPKRNPDYNPHSTDPDNGKLAADHTLARAHGGTLADRLLHGKCNKERGDGSRDDQRPALLKHRGGHPANSLTWG</sequence>
<dbReference type="EMBL" id="KU252585">
    <property type="protein sequence ID" value="ALY07714.1"/>
    <property type="molecule type" value="Genomic_DNA"/>
</dbReference>
<evidence type="ECO:0000313" key="3">
    <source>
        <dbReference type="Proteomes" id="UP000221715"/>
    </source>
</evidence>
<dbReference type="Gene3D" id="1.10.30.50">
    <property type="match status" value="1"/>
</dbReference>
<proteinExistence type="predicted"/>